<dbReference type="EMBL" id="KZ613467">
    <property type="protein sequence ID" value="PMD26647.1"/>
    <property type="molecule type" value="Genomic_DNA"/>
</dbReference>
<keyword evidence="2" id="KW-1185">Reference proteome</keyword>
<name>A0A2J6QK76_9HELO</name>
<sequence>MTKPGIADESTETWGYNAWMLLADSLDVYITISSLIHRRTLLSKHRAFDGCRASKKVCSKEQEGCSRRRFEEIETIIPSRIIWVVPGNGGASRRKSTRLQKLPVQLFQTVTPFPTLTGPFQ</sequence>
<organism evidence="1 2">
    <name type="scientific">Hyaloscypha hepaticicola</name>
    <dbReference type="NCBI Taxonomy" id="2082293"/>
    <lineage>
        <taxon>Eukaryota</taxon>
        <taxon>Fungi</taxon>
        <taxon>Dikarya</taxon>
        <taxon>Ascomycota</taxon>
        <taxon>Pezizomycotina</taxon>
        <taxon>Leotiomycetes</taxon>
        <taxon>Helotiales</taxon>
        <taxon>Hyaloscyphaceae</taxon>
        <taxon>Hyaloscypha</taxon>
    </lineage>
</organism>
<dbReference type="AlphaFoldDB" id="A0A2J6QK76"/>
<protein>
    <submittedName>
        <fullName evidence="1">Uncharacterized protein</fullName>
    </submittedName>
</protein>
<dbReference type="Proteomes" id="UP000235672">
    <property type="component" value="Unassembled WGS sequence"/>
</dbReference>
<proteinExistence type="predicted"/>
<evidence type="ECO:0000313" key="1">
    <source>
        <dbReference type="EMBL" id="PMD26647.1"/>
    </source>
</evidence>
<reference evidence="1 2" key="1">
    <citation type="submission" date="2016-05" db="EMBL/GenBank/DDBJ databases">
        <title>A degradative enzymes factory behind the ericoid mycorrhizal symbiosis.</title>
        <authorList>
            <consortium name="DOE Joint Genome Institute"/>
            <person name="Martino E."/>
            <person name="Morin E."/>
            <person name="Grelet G."/>
            <person name="Kuo A."/>
            <person name="Kohler A."/>
            <person name="Daghino S."/>
            <person name="Barry K."/>
            <person name="Choi C."/>
            <person name="Cichocki N."/>
            <person name="Clum A."/>
            <person name="Copeland A."/>
            <person name="Hainaut M."/>
            <person name="Haridas S."/>
            <person name="Labutti K."/>
            <person name="Lindquist E."/>
            <person name="Lipzen A."/>
            <person name="Khouja H.-R."/>
            <person name="Murat C."/>
            <person name="Ohm R."/>
            <person name="Olson A."/>
            <person name="Spatafora J."/>
            <person name="Veneault-Fourrey C."/>
            <person name="Henrissat B."/>
            <person name="Grigoriev I."/>
            <person name="Martin F."/>
            <person name="Perotto S."/>
        </authorList>
    </citation>
    <scope>NUCLEOTIDE SEQUENCE [LARGE SCALE GENOMIC DNA]</scope>
    <source>
        <strain evidence="1 2">UAMH 7357</strain>
    </source>
</reference>
<gene>
    <name evidence="1" type="ORF">NA56DRAFT_697875</name>
</gene>
<evidence type="ECO:0000313" key="2">
    <source>
        <dbReference type="Proteomes" id="UP000235672"/>
    </source>
</evidence>
<accession>A0A2J6QK76</accession>